<dbReference type="AlphaFoldDB" id="A0A5N0TAL0"/>
<dbReference type="Pfam" id="PF07508">
    <property type="entry name" value="Recombinase"/>
    <property type="match status" value="1"/>
</dbReference>
<dbReference type="Pfam" id="PF00239">
    <property type="entry name" value="Resolvase"/>
    <property type="match status" value="1"/>
</dbReference>
<dbReference type="Gene3D" id="3.90.1750.20">
    <property type="entry name" value="Putative Large Serine Recombinase, Chain B, Domain 2"/>
    <property type="match status" value="1"/>
</dbReference>
<dbReference type="SUPFAM" id="SSF53041">
    <property type="entry name" value="Resolvase-like"/>
    <property type="match status" value="1"/>
</dbReference>
<gene>
    <name evidence="2" type="ORF">F6B40_12775</name>
</gene>
<evidence type="ECO:0000313" key="2">
    <source>
        <dbReference type="EMBL" id="KAA9131167.1"/>
    </source>
</evidence>
<dbReference type="EMBL" id="VYUY01000018">
    <property type="protein sequence ID" value="KAA9131167.1"/>
    <property type="molecule type" value="Genomic_DNA"/>
</dbReference>
<dbReference type="PANTHER" id="PTHR30461">
    <property type="entry name" value="DNA-INVERTASE FROM LAMBDOID PROPHAGE"/>
    <property type="match status" value="1"/>
</dbReference>
<dbReference type="InterPro" id="IPR050639">
    <property type="entry name" value="SSR_resolvase"/>
</dbReference>
<dbReference type="GO" id="GO:0000150">
    <property type="term" value="F:DNA strand exchange activity"/>
    <property type="evidence" value="ECO:0007669"/>
    <property type="project" value="InterPro"/>
</dbReference>
<dbReference type="SMART" id="SM00857">
    <property type="entry name" value="Resolvase"/>
    <property type="match status" value="1"/>
</dbReference>
<name>A0A5N0TAL0_9MICO</name>
<accession>A0A5N0TAL0</accession>
<feature type="domain" description="Recombinase" evidence="1">
    <location>
        <begin position="156"/>
        <end position="283"/>
    </location>
</feature>
<dbReference type="RefSeq" id="WP_150894642.1">
    <property type="nucleotide sequence ID" value="NZ_VYUY01000018.1"/>
</dbReference>
<dbReference type="InterPro" id="IPR038109">
    <property type="entry name" value="DNA_bind_recomb_sf"/>
</dbReference>
<evidence type="ECO:0000259" key="1">
    <source>
        <dbReference type="PROSITE" id="PS51737"/>
    </source>
</evidence>
<dbReference type="InterPro" id="IPR011109">
    <property type="entry name" value="DNA_bind_recombinase_dom"/>
</dbReference>
<dbReference type="PANTHER" id="PTHR30461:SF23">
    <property type="entry name" value="DNA RECOMBINASE-RELATED"/>
    <property type="match status" value="1"/>
</dbReference>
<reference evidence="3" key="1">
    <citation type="submission" date="2019-09" db="EMBL/GenBank/DDBJ databases">
        <title>Mumia zhuanghuii sp. nov. isolated from the intestinal contents of plateau pika (Ochotona curzoniae) in the Qinghai-Tibet plateau of China.</title>
        <authorList>
            <person name="Tian Z."/>
        </authorList>
    </citation>
    <scope>NUCLEOTIDE SEQUENCE [LARGE SCALE GENOMIC DNA]</scope>
    <source>
        <strain evidence="3">L-033</strain>
    </source>
</reference>
<dbReference type="Proteomes" id="UP000326838">
    <property type="component" value="Unassembled WGS sequence"/>
</dbReference>
<dbReference type="GO" id="GO:0003677">
    <property type="term" value="F:DNA binding"/>
    <property type="evidence" value="ECO:0007669"/>
    <property type="project" value="InterPro"/>
</dbReference>
<evidence type="ECO:0000313" key="3">
    <source>
        <dbReference type="Proteomes" id="UP000326838"/>
    </source>
</evidence>
<proteinExistence type="predicted"/>
<dbReference type="InterPro" id="IPR006119">
    <property type="entry name" value="Resolv_N"/>
</dbReference>
<organism evidence="2 3">
    <name type="scientific">Microbacterium caowuchunii</name>
    <dbReference type="NCBI Taxonomy" id="2614638"/>
    <lineage>
        <taxon>Bacteria</taxon>
        <taxon>Bacillati</taxon>
        <taxon>Actinomycetota</taxon>
        <taxon>Actinomycetes</taxon>
        <taxon>Micrococcales</taxon>
        <taxon>Microbacteriaceae</taxon>
        <taxon>Microbacterium</taxon>
    </lineage>
</organism>
<keyword evidence="3" id="KW-1185">Reference proteome</keyword>
<sequence>MASDTVQAAIYVRQSVREDQGIAQQIADCRRRLVAEEWAEVDVYDDNRTSATKDRGTGTAWARMLEDIDAGRVQVVVAVAAARLLRRVEDVLELTKRDVRIVTLRDGIDTATNGGKMMLYMLVLMAEAEIEEKEARALPYRASRREAGHPTSGLVPYGYRWVPKLERDAKGTRFAIVPEEAEIIRYMSAELLGGTTLAAIVDALNADGKRTRAGARWRSSTVRRILISPFHAAKLPPAMPEGKPYRADRFTWSECTPGTWAEILPEDAVLAARGLLLDDARRSHDGDTRPKWLLSTIGRCAGCHGPLRSAQTKTTATSYRAYRCTAGCFVRPAALIEEYVTRAAVDVLSAPGLLSWVDDDPESIEVLRARREALSALRAEDEELYRARKLSPAMFSRLVDENAAEIADIDRELAEIVRVNPLAAFVSGDDVRDLWDGLSVGRRRAVLSALVDHVEVSPVGKGRRVLTVEAVEGTVSMGWRRVERRRSLDTGATTRTPKVPDEARNAIVRALNK</sequence>
<protein>
    <submittedName>
        <fullName evidence="2">Recombinase family protein</fullName>
    </submittedName>
</protein>
<comment type="caution">
    <text evidence="2">The sequence shown here is derived from an EMBL/GenBank/DDBJ whole genome shotgun (WGS) entry which is preliminary data.</text>
</comment>
<dbReference type="PROSITE" id="PS51737">
    <property type="entry name" value="RECOMBINASE_DNA_BIND"/>
    <property type="match status" value="1"/>
</dbReference>
<dbReference type="InterPro" id="IPR036162">
    <property type="entry name" value="Resolvase-like_N_sf"/>
</dbReference>
<dbReference type="Gene3D" id="3.40.50.1390">
    <property type="entry name" value="Resolvase, N-terminal catalytic domain"/>
    <property type="match status" value="1"/>
</dbReference>